<dbReference type="EMBL" id="GBXM01084052">
    <property type="protein sequence ID" value="JAH24525.1"/>
    <property type="molecule type" value="Transcribed_RNA"/>
</dbReference>
<proteinExistence type="predicted"/>
<dbReference type="EMBL" id="GBXM01036455">
    <property type="protein sequence ID" value="JAH72122.1"/>
    <property type="molecule type" value="Transcribed_RNA"/>
</dbReference>
<dbReference type="EMBL" id="GBXM01105751">
    <property type="protein sequence ID" value="JAH02826.1"/>
    <property type="molecule type" value="Transcribed_RNA"/>
</dbReference>
<evidence type="ECO:0000313" key="1">
    <source>
        <dbReference type="EMBL" id="JAH02826.1"/>
    </source>
</evidence>
<reference evidence="1" key="2">
    <citation type="journal article" date="2015" name="Fish Shellfish Immunol.">
        <title>Early steps in the European eel (Anguilla anguilla)-Vibrio vulnificus interaction in the gills: Role of the RtxA13 toxin.</title>
        <authorList>
            <person name="Callol A."/>
            <person name="Pajuelo D."/>
            <person name="Ebbesson L."/>
            <person name="Teles M."/>
            <person name="MacKenzie S."/>
            <person name="Amaro C."/>
        </authorList>
    </citation>
    <scope>NUCLEOTIDE SEQUENCE</scope>
</reference>
<name>A0A0E9PDY4_ANGAN</name>
<dbReference type="AlphaFoldDB" id="A0A0E9PDY4"/>
<dbReference type="EMBL" id="GBXM01077284">
    <property type="protein sequence ID" value="JAH31293.1"/>
    <property type="molecule type" value="Transcribed_RNA"/>
</dbReference>
<reference evidence="1" key="1">
    <citation type="submission" date="2014-11" db="EMBL/GenBank/DDBJ databases">
        <authorList>
            <person name="Amaro Gonzalez C."/>
        </authorList>
    </citation>
    <scope>NUCLEOTIDE SEQUENCE</scope>
</reference>
<dbReference type="EMBL" id="GBXM01044036">
    <property type="protein sequence ID" value="JAH64541.1"/>
    <property type="molecule type" value="Transcribed_RNA"/>
</dbReference>
<accession>A0A0E9PDY4</accession>
<protein>
    <submittedName>
        <fullName evidence="1">Uncharacterized protein</fullName>
    </submittedName>
</protein>
<dbReference type="EMBL" id="GBXM01047666">
    <property type="protein sequence ID" value="JAH60911.1"/>
    <property type="molecule type" value="Transcribed_RNA"/>
</dbReference>
<organism evidence="1">
    <name type="scientific">Anguilla anguilla</name>
    <name type="common">European freshwater eel</name>
    <name type="synonym">Muraena anguilla</name>
    <dbReference type="NCBI Taxonomy" id="7936"/>
    <lineage>
        <taxon>Eukaryota</taxon>
        <taxon>Metazoa</taxon>
        <taxon>Chordata</taxon>
        <taxon>Craniata</taxon>
        <taxon>Vertebrata</taxon>
        <taxon>Euteleostomi</taxon>
        <taxon>Actinopterygii</taxon>
        <taxon>Neopterygii</taxon>
        <taxon>Teleostei</taxon>
        <taxon>Anguilliformes</taxon>
        <taxon>Anguillidae</taxon>
        <taxon>Anguilla</taxon>
    </lineage>
</organism>
<sequence>MSYDSDRRCPVLRACSIVPISYTFLVKY</sequence>